<sequence length="64" mass="6978">MVALMCPHDSLAGVGPSLKAVQPGGEHMERFHGPAPGFPYKPHTVPCIPNQRHITNSCRKKYGK</sequence>
<reference evidence="2" key="1">
    <citation type="journal article" date="2019" name="Int. J. Syst. Evol. Microbiol.">
        <title>The Global Catalogue of Microorganisms (GCM) 10K type strain sequencing project: providing services to taxonomists for standard genome sequencing and annotation.</title>
        <authorList>
            <consortium name="The Broad Institute Genomics Platform"/>
            <consortium name="The Broad Institute Genome Sequencing Center for Infectious Disease"/>
            <person name="Wu L."/>
            <person name="Ma J."/>
        </authorList>
    </citation>
    <scope>NUCLEOTIDE SEQUENCE [LARGE SCALE GENOMIC DNA]</scope>
    <source>
        <strain evidence="2">JCM 17137</strain>
    </source>
</reference>
<keyword evidence="2" id="KW-1185">Reference proteome</keyword>
<protein>
    <submittedName>
        <fullName evidence="1">Uncharacterized protein</fullName>
    </submittedName>
</protein>
<gene>
    <name evidence="1" type="ORF">GCM10022402_02870</name>
</gene>
<evidence type="ECO:0000313" key="1">
    <source>
        <dbReference type="EMBL" id="GAA3725584.1"/>
    </source>
</evidence>
<accession>A0ABP7EYH3</accession>
<evidence type="ECO:0000313" key="2">
    <source>
        <dbReference type="Proteomes" id="UP001500908"/>
    </source>
</evidence>
<proteinExistence type="predicted"/>
<dbReference type="Proteomes" id="UP001500908">
    <property type="component" value="Unassembled WGS sequence"/>
</dbReference>
<organism evidence="1 2">
    <name type="scientific">Salinactinospora qingdaonensis</name>
    <dbReference type="NCBI Taxonomy" id="702744"/>
    <lineage>
        <taxon>Bacteria</taxon>
        <taxon>Bacillati</taxon>
        <taxon>Actinomycetota</taxon>
        <taxon>Actinomycetes</taxon>
        <taxon>Streptosporangiales</taxon>
        <taxon>Nocardiopsidaceae</taxon>
        <taxon>Salinactinospora</taxon>
    </lineage>
</organism>
<comment type="caution">
    <text evidence="1">The sequence shown here is derived from an EMBL/GenBank/DDBJ whole genome shotgun (WGS) entry which is preliminary data.</text>
</comment>
<dbReference type="EMBL" id="BAABDD010000001">
    <property type="protein sequence ID" value="GAA3725584.1"/>
    <property type="molecule type" value="Genomic_DNA"/>
</dbReference>
<name>A0ABP7EYH3_9ACTN</name>